<dbReference type="OrthoDB" id="5371837at2759"/>
<evidence type="ECO:0000313" key="2">
    <source>
        <dbReference type="Proteomes" id="UP000708208"/>
    </source>
</evidence>
<sequence>MEGEEIRGGEVIGDGDVSADVMEKGSLSPLTGSYLLIVLAEPHSEEDREIILQRLNK</sequence>
<keyword evidence="2" id="KW-1185">Reference proteome</keyword>
<organism evidence="1 2">
    <name type="scientific">Allacma fusca</name>
    <dbReference type="NCBI Taxonomy" id="39272"/>
    <lineage>
        <taxon>Eukaryota</taxon>
        <taxon>Metazoa</taxon>
        <taxon>Ecdysozoa</taxon>
        <taxon>Arthropoda</taxon>
        <taxon>Hexapoda</taxon>
        <taxon>Collembola</taxon>
        <taxon>Symphypleona</taxon>
        <taxon>Sminthuridae</taxon>
        <taxon>Allacma</taxon>
    </lineage>
</organism>
<dbReference type="AlphaFoldDB" id="A0A8J2LKD4"/>
<evidence type="ECO:0000313" key="1">
    <source>
        <dbReference type="EMBL" id="CAG7834124.1"/>
    </source>
</evidence>
<accession>A0A8J2LKD4</accession>
<comment type="caution">
    <text evidence="1">The sequence shown here is derived from an EMBL/GenBank/DDBJ whole genome shotgun (WGS) entry which is preliminary data.</text>
</comment>
<gene>
    <name evidence="1" type="ORF">AFUS01_LOCUS43661</name>
</gene>
<dbReference type="EMBL" id="CAJVCH010570121">
    <property type="protein sequence ID" value="CAG7834124.1"/>
    <property type="molecule type" value="Genomic_DNA"/>
</dbReference>
<name>A0A8J2LKD4_9HEXA</name>
<feature type="non-terminal residue" evidence="1">
    <location>
        <position position="57"/>
    </location>
</feature>
<dbReference type="Proteomes" id="UP000708208">
    <property type="component" value="Unassembled WGS sequence"/>
</dbReference>
<proteinExistence type="predicted"/>
<protein>
    <submittedName>
        <fullName evidence="1">Uncharacterized protein</fullName>
    </submittedName>
</protein>
<reference evidence="1" key="1">
    <citation type="submission" date="2021-06" db="EMBL/GenBank/DDBJ databases">
        <authorList>
            <person name="Hodson N. C."/>
            <person name="Mongue J. A."/>
            <person name="Jaron S. K."/>
        </authorList>
    </citation>
    <scope>NUCLEOTIDE SEQUENCE</scope>
</reference>